<dbReference type="OrthoDB" id="5169850at2759"/>
<dbReference type="Proteomes" id="UP000249619">
    <property type="component" value="Unassembled WGS sequence"/>
</dbReference>
<gene>
    <name evidence="1" type="ORF">DDE83_002034</name>
</gene>
<protein>
    <submittedName>
        <fullName evidence="1">Uncharacterized protein</fullName>
    </submittedName>
</protein>
<organism evidence="1 2">
    <name type="scientific">Stemphylium lycopersici</name>
    <name type="common">Tomato gray leaf spot disease fungus</name>
    <name type="synonym">Thyrospora lycopersici</name>
    <dbReference type="NCBI Taxonomy" id="183478"/>
    <lineage>
        <taxon>Eukaryota</taxon>
        <taxon>Fungi</taxon>
        <taxon>Dikarya</taxon>
        <taxon>Ascomycota</taxon>
        <taxon>Pezizomycotina</taxon>
        <taxon>Dothideomycetes</taxon>
        <taxon>Pleosporomycetidae</taxon>
        <taxon>Pleosporales</taxon>
        <taxon>Pleosporineae</taxon>
        <taxon>Pleosporaceae</taxon>
        <taxon>Stemphylium</taxon>
    </lineage>
</organism>
<reference evidence="2" key="1">
    <citation type="submission" date="2018-05" db="EMBL/GenBank/DDBJ databases">
        <title>Draft genome sequence of Stemphylium lycopersici strain CIDEFI 213.</title>
        <authorList>
            <person name="Medina R."/>
            <person name="Franco M.E.E."/>
            <person name="Lucentini C.G."/>
            <person name="Saparrat M.C.N."/>
            <person name="Balatti P.A."/>
        </authorList>
    </citation>
    <scope>NUCLEOTIDE SEQUENCE [LARGE SCALE GENOMIC DNA]</scope>
    <source>
        <strain evidence="2">CIDEFI 213</strain>
    </source>
</reference>
<evidence type="ECO:0000313" key="2">
    <source>
        <dbReference type="Proteomes" id="UP000249619"/>
    </source>
</evidence>
<proteinExistence type="predicted"/>
<accession>A0A364NBF0</accession>
<dbReference type="AlphaFoldDB" id="A0A364NBF0"/>
<evidence type="ECO:0000313" key="1">
    <source>
        <dbReference type="EMBL" id="RAR14635.1"/>
    </source>
</evidence>
<name>A0A364NBF0_STELY</name>
<keyword evidence="2" id="KW-1185">Reference proteome</keyword>
<dbReference type="EMBL" id="QGDH01000020">
    <property type="protein sequence ID" value="RAR14635.1"/>
    <property type="molecule type" value="Genomic_DNA"/>
</dbReference>
<dbReference type="Gene3D" id="3.40.630.30">
    <property type="match status" value="1"/>
</dbReference>
<comment type="caution">
    <text evidence="1">The sequence shown here is derived from an EMBL/GenBank/DDBJ whole genome shotgun (WGS) entry which is preliminary data.</text>
</comment>
<sequence length="292" mass="32805">MPNLTNTRVPTPSNPSSLKPRYEIRKLKPVHLPWATAILAHSHGFHANIWREIWPDLLIGRWVIEESPNLAYLVRHQIDSGLSYGVFDTEYTFKTAEAKETGGALLWDANEIADKSVEKSQGRKAEGMRLLQQMDFPLVSIALSYDGFTPLDPEKLKPLLAAWPEFPILYGALEKRDPRDPQSWKPTAPGQVLMRNATSTRHDYEGEGIMAATARWLQREAKAMGYRGIQIECIADAVTHLWSKGAQEPFKGVVVSEFECETFEDESGGKPFGRARQRVTKCWVDLTAGEGA</sequence>